<dbReference type="AlphaFoldDB" id="A0A2G0CCK0"/>
<protein>
    <recommendedName>
        <fullName evidence="1">Glucosamine-6-phosphate deaminase</fullName>
        <ecNumber evidence="1">3.5.99.6</ecNumber>
    </recommendedName>
</protein>
<dbReference type="Proteomes" id="UP000226437">
    <property type="component" value="Unassembled WGS sequence"/>
</dbReference>
<comment type="caution">
    <text evidence="3">The sequence shown here is derived from an EMBL/GenBank/DDBJ whole genome shotgun (WGS) entry which is preliminary data.</text>
</comment>
<dbReference type="Gene3D" id="3.40.50.10320">
    <property type="entry name" value="LmbE-like"/>
    <property type="match status" value="1"/>
</dbReference>
<dbReference type="SUPFAM" id="SSF102588">
    <property type="entry name" value="LmbE-like"/>
    <property type="match status" value="1"/>
</dbReference>
<reference evidence="3 4" key="1">
    <citation type="submission" date="2017-10" db="EMBL/GenBank/DDBJ databases">
        <title>The draft genome sequence of Lewinella marina KCTC 32374.</title>
        <authorList>
            <person name="Wang K."/>
        </authorList>
    </citation>
    <scope>NUCLEOTIDE SEQUENCE [LARGE SCALE GENOMIC DNA]</scope>
    <source>
        <strain evidence="3 4">MKG-38</strain>
    </source>
</reference>
<dbReference type="NCBIfam" id="NF002557">
    <property type="entry name" value="PRK02122.1"/>
    <property type="match status" value="1"/>
</dbReference>
<name>A0A2G0CCK0_9BACT</name>
<dbReference type="InterPro" id="IPR037171">
    <property type="entry name" value="NagB/RpiA_transferase-like"/>
</dbReference>
<dbReference type="SUPFAM" id="SSF100950">
    <property type="entry name" value="NagB/RpiA/CoA transferase-like"/>
    <property type="match status" value="1"/>
</dbReference>
<dbReference type="PANTHER" id="PTHR42892:SF1">
    <property type="entry name" value="GLUCOSAMINE-6-PHOSPHATE ISOMERASE"/>
    <property type="match status" value="1"/>
</dbReference>
<dbReference type="InterPro" id="IPR004547">
    <property type="entry name" value="Glucosamine6P_isomerase"/>
</dbReference>
<dbReference type="RefSeq" id="WP_099107350.1">
    <property type="nucleotide sequence ID" value="NZ_JAATJF010000005.1"/>
</dbReference>
<keyword evidence="4" id="KW-1185">Reference proteome</keyword>
<dbReference type="InterPro" id="IPR024078">
    <property type="entry name" value="LmbE-like_dom_sf"/>
</dbReference>
<evidence type="ECO:0000313" key="4">
    <source>
        <dbReference type="Proteomes" id="UP000226437"/>
    </source>
</evidence>
<evidence type="ECO:0000313" key="3">
    <source>
        <dbReference type="EMBL" id="PHK97696.1"/>
    </source>
</evidence>
<dbReference type="InterPro" id="IPR006148">
    <property type="entry name" value="Glc/Gal-6P_isomerase"/>
</dbReference>
<dbReference type="PANTHER" id="PTHR42892">
    <property type="entry name" value="GLUCOSAMINE-6-PHOSPHATE DEAMINASE-LIKE PROTEIN BT_0258-RELATED"/>
    <property type="match status" value="1"/>
</dbReference>
<dbReference type="NCBIfam" id="TIGR00502">
    <property type="entry name" value="nagB"/>
    <property type="match status" value="1"/>
</dbReference>
<sequence length="660" mass="75355">MLDLSIHDQPNVDISYRHVGSTDVTRYEKMHVEVFRDSAKASIAVAHEIADLMRSKADKGESCVLGLATGSSPIRVYAELVRLHREEGLDFSHVITFNLDEYYELPRGSRNSYWYFMHEHLFNHVNVDPRNIHIPEGNIPLEKVYDHCMQYEAMIREAGGLDFQLLGIGRTGHVGFNEPGSHSRSLTRLITLDHLTRVDAAGDFQGISNVPTRAITMGIQTISQARRIVLLAWGHKKAEIIQKTIEEERTSEIPATYLQDHPNVTVLLDEESSADLRRFNTPWLVGPCEWTDTLERKAIIWLSRHVDKPILKLTERDYNSNGMSDLLALHGSAYDLNIRMFNKLQHTITGWPGGKPNVDDSQRPERRDPARKRVILFSPHPDDDVISMGGTFARLVEQGHDVHVAYQTSGNIAVSDADALRFAEFARDLNQNLGSGNARLDFIIQELNDSRNKSQPDSKEVRTIKGLIRRGEAIAGARFVGLQDANIHFLDMPFYETGKSIKDDLGPDDIRIVRELIEKVEPHQIFAAGDLADPHGTHKVCLDAIFRALEQLEEEQPAAIKDTWLWLYRGAWQEWPIHEIEMAVPLSPAQVEAKRNAIFFHQSQKDGAMFQGEDHREFWQRAEQRNRETARLYNQLGLTEYEAIEAFRRWEFRRTAEPVS</sequence>
<evidence type="ECO:0000256" key="1">
    <source>
        <dbReference type="NCBIfam" id="TIGR00502"/>
    </source>
</evidence>
<organism evidence="3 4">
    <name type="scientific">Neolewinella marina</name>
    <dbReference type="NCBI Taxonomy" id="438751"/>
    <lineage>
        <taxon>Bacteria</taxon>
        <taxon>Pseudomonadati</taxon>
        <taxon>Bacteroidota</taxon>
        <taxon>Saprospiria</taxon>
        <taxon>Saprospirales</taxon>
        <taxon>Lewinellaceae</taxon>
        <taxon>Neolewinella</taxon>
    </lineage>
</organism>
<dbReference type="Gene3D" id="3.40.50.1360">
    <property type="match status" value="1"/>
</dbReference>
<dbReference type="OrthoDB" id="9791139at2"/>
<dbReference type="EC" id="3.5.99.6" evidence="1"/>
<dbReference type="InterPro" id="IPR052960">
    <property type="entry name" value="GlcN6P_deaminase-like"/>
</dbReference>
<dbReference type="InterPro" id="IPR003737">
    <property type="entry name" value="GlcNAc_PI_deacetylase-related"/>
</dbReference>
<proteinExistence type="predicted"/>
<dbReference type="Pfam" id="PF01182">
    <property type="entry name" value="Glucosamine_iso"/>
    <property type="match status" value="1"/>
</dbReference>
<dbReference type="GO" id="GO:0006046">
    <property type="term" value="P:N-acetylglucosamine catabolic process"/>
    <property type="evidence" value="ECO:0007669"/>
    <property type="project" value="UniProtKB-UniRule"/>
</dbReference>
<dbReference type="EMBL" id="PDLO01000007">
    <property type="protein sequence ID" value="PHK97696.1"/>
    <property type="molecule type" value="Genomic_DNA"/>
</dbReference>
<dbReference type="Pfam" id="PF02585">
    <property type="entry name" value="PIG-L"/>
    <property type="match status" value="1"/>
</dbReference>
<dbReference type="GO" id="GO:0005975">
    <property type="term" value="P:carbohydrate metabolic process"/>
    <property type="evidence" value="ECO:0007669"/>
    <property type="project" value="InterPro"/>
</dbReference>
<accession>A0A2G0CCK0</accession>
<gene>
    <name evidence="3" type="primary">nagB</name>
    <name evidence="3" type="ORF">CGL56_14815</name>
</gene>
<dbReference type="GO" id="GO:0004342">
    <property type="term" value="F:glucosamine-6-phosphate deaminase activity"/>
    <property type="evidence" value="ECO:0007669"/>
    <property type="project" value="UniProtKB-UniRule"/>
</dbReference>
<evidence type="ECO:0000259" key="2">
    <source>
        <dbReference type="Pfam" id="PF01182"/>
    </source>
</evidence>
<feature type="domain" description="Glucosamine/galactosamine-6-phosphate isomerase" evidence="2">
    <location>
        <begin position="37"/>
        <end position="261"/>
    </location>
</feature>
<dbReference type="CDD" id="cd01399">
    <property type="entry name" value="GlcN6P_deaminase"/>
    <property type="match status" value="1"/>
</dbReference>